<evidence type="ECO:0000313" key="4">
    <source>
        <dbReference type="Proteomes" id="UP000039021"/>
    </source>
</evidence>
<dbReference type="EMBL" id="CFOH01000706">
    <property type="protein sequence ID" value="CFE66613.1"/>
    <property type="molecule type" value="Genomic_DNA"/>
</dbReference>
<dbReference type="Proteomes" id="UP000046947">
    <property type="component" value="Unassembled WGS sequence"/>
</dbReference>
<reference evidence="4 5" key="1">
    <citation type="submission" date="2015-03" db="EMBL/GenBank/DDBJ databases">
        <authorList>
            <consortium name="Pathogen Informatics"/>
        </authorList>
    </citation>
    <scope>NUCLEOTIDE SEQUENCE [LARGE SCALE GENOMIC DNA]</scope>
    <source>
        <strain evidence="2 6">Bir 187</strain>
        <strain evidence="1 5">H09601792</strain>
        <strain evidence="4">N09902308</strain>
    </source>
</reference>
<evidence type="ECO:0000313" key="5">
    <source>
        <dbReference type="Proteomes" id="UP000046947"/>
    </source>
</evidence>
<dbReference type="EMBL" id="CSBK01000229">
    <property type="protein sequence ID" value="COX12780.1"/>
    <property type="molecule type" value="Genomic_DNA"/>
</dbReference>
<dbReference type="EMBL" id="CNFU01000259">
    <property type="protein sequence ID" value="CKR51264.1"/>
    <property type="molecule type" value="Genomic_DNA"/>
</dbReference>
<organism evidence="1 5">
    <name type="scientific">Mycobacterium tuberculosis</name>
    <dbReference type="NCBI Taxonomy" id="1773"/>
    <lineage>
        <taxon>Bacteria</taxon>
        <taxon>Bacillati</taxon>
        <taxon>Actinomycetota</taxon>
        <taxon>Actinomycetes</taxon>
        <taxon>Mycobacteriales</taxon>
        <taxon>Mycobacteriaceae</taxon>
        <taxon>Mycobacterium</taxon>
        <taxon>Mycobacterium tuberculosis complex</taxon>
    </lineage>
</organism>
<dbReference type="AlphaFoldDB" id="A0A654TT26"/>
<dbReference type="Proteomes" id="UP000049023">
    <property type="component" value="Unassembled WGS sequence"/>
</dbReference>
<evidence type="ECO:0000313" key="2">
    <source>
        <dbReference type="EMBL" id="CKR51264.1"/>
    </source>
</evidence>
<sequence>MACNTFSALSSCATPSLVTVTVTCDPPSAMDSTFVAVRIVTPSFLNCFSISLDTSASSLGSARGRNSTMVTSTP</sequence>
<accession>A0A654TT26</accession>
<name>A0A654TT26_MYCTX</name>
<evidence type="ECO:0000313" key="1">
    <source>
        <dbReference type="EMBL" id="CFE66613.1"/>
    </source>
</evidence>
<dbReference type="Proteomes" id="UP000039021">
    <property type="component" value="Unassembled WGS sequence"/>
</dbReference>
<protein>
    <submittedName>
        <fullName evidence="1">Uncharacterized protein</fullName>
    </submittedName>
</protein>
<proteinExistence type="predicted"/>
<evidence type="ECO:0000313" key="6">
    <source>
        <dbReference type="Proteomes" id="UP000049023"/>
    </source>
</evidence>
<reference evidence="3" key="2">
    <citation type="submission" date="2015-03" db="EMBL/GenBank/DDBJ databases">
        <authorList>
            <consortium name="Pathogen Informatics"/>
            <person name="Murphy D."/>
        </authorList>
    </citation>
    <scope>NUCLEOTIDE SEQUENCE</scope>
    <source>
        <strain evidence="3">N09902308</strain>
    </source>
</reference>
<gene>
    <name evidence="1" type="ORF">ERS007688_03345</name>
    <name evidence="3" type="ORF">ERS007739_00729</name>
    <name evidence="2" type="ORF">ERS027661_01500</name>
</gene>
<evidence type="ECO:0000313" key="3">
    <source>
        <dbReference type="EMBL" id="COX12780.1"/>
    </source>
</evidence>